<name>A0ACC1WR82_MELAZ</name>
<gene>
    <name evidence="1" type="ORF">OWV82_024699</name>
</gene>
<dbReference type="Proteomes" id="UP001164539">
    <property type="component" value="Chromosome 14"/>
</dbReference>
<reference evidence="1 2" key="1">
    <citation type="journal article" date="2023" name="Science">
        <title>Complex scaffold remodeling in plant triterpene biosynthesis.</title>
        <authorList>
            <person name="De La Pena R."/>
            <person name="Hodgson H."/>
            <person name="Liu J.C."/>
            <person name="Stephenson M.J."/>
            <person name="Martin A.C."/>
            <person name="Owen C."/>
            <person name="Harkess A."/>
            <person name="Leebens-Mack J."/>
            <person name="Jimenez L.E."/>
            <person name="Osbourn A."/>
            <person name="Sattely E.S."/>
        </authorList>
    </citation>
    <scope>NUCLEOTIDE SEQUENCE [LARGE SCALE GENOMIC DNA]</scope>
    <source>
        <strain evidence="2">cv. JPN11</strain>
        <tissue evidence="1">Leaf</tissue>
    </source>
</reference>
<evidence type="ECO:0000313" key="2">
    <source>
        <dbReference type="Proteomes" id="UP001164539"/>
    </source>
</evidence>
<evidence type="ECO:0000313" key="1">
    <source>
        <dbReference type="EMBL" id="KAJ4701458.1"/>
    </source>
</evidence>
<dbReference type="EMBL" id="CM051407">
    <property type="protein sequence ID" value="KAJ4701458.1"/>
    <property type="molecule type" value="Genomic_DNA"/>
</dbReference>
<keyword evidence="2" id="KW-1185">Reference proteome</keyword>
<proteinExistence type="predicted"/>
<organism evidence="1 2">
    <name type="scientific">Melia azedarach</name>
    <name type="common">Chinaberry tree</name>
    <dbReference type="NCBI Taxonomy" id="155640"/>
    <lineage>
        <taxon>Eukaryota</taxon>
        <taxon>Viridiplantae</taxon>
        <taxon>Streptophyta</taxon>
        <taxon>Embryophyta</taxon>
        <taxon>Tracheophyta</taxon>
        <taxon>Spermatophyta</taxon>
        <taxon>Magnoliopsida</taxon>
        <taxon>eudicotyledons</taxon>
        <taxon>Gunneridae</taxon>
        <taxon>Pentapetalae</taxon>
        <taxon>rosids</taxon>
        <taxon>malvids</taxon>
        <taxon>Sapindales</taxon>
        <taxon>Meliaceae</taxon>
        <taxon>Melia</taxon>
    </lineage>
</organism>
<sequence length="709" mass="77781">MTCSSTMHLSQELKIYNKVGCSKLHSGATGKGRIVHINLSSHAMRQDAWSLHLLSHVCGPINPISSKCNVFVCRSVLVPGGSEIPVLKSAAVVLTRSCSTFHGNPLLLRLIPAVGIVAFAAWGLLPLVRLARAIFLNRTDSSWKKSHSRFVLTSYLQPLLLWTGITLICRELDPLVLPSEASQAVKQRVLNFAQSLSTVLAFAYCLSSFIEQMQKFFMESNDGISTDARNMGFDFAGKAVCTAVWVAAVSLFMELLGFSTQRWLTAGGLGTVLLTLAGREIFTNFLSSIMIHATRPFIVNEWIQTKIEGYEVSGTVEHVGWWSPTIIRGDDREAVHIPNHKFTVNVVRNLSQKTHWRIKTHLAISHLDVHKVNNIVADMRKVLAKNPQVEQQKLHRRVFLENIDPENQALMILVSCFVKTSHFEEYLCVKEAILLDLLRVISHHRARLATPIRTVQKIYGEADLENVPFADTIFTRPRAAANRPLMLIESSHKISSDDKVKASTRSAARNEEKDTKVEATAKTDFESDSKAGLLPLVDSKGDKVTLLATSTASTKSQSGILVADNIDNEDQPNENIGDARRKKMGVLNSEDINRVGAISEKSPATDPESASEKTDSSSIPPAKQDIERSVASQSIPRTPLEENIVLGVALDGSKRILPIEEEMTASPIPAESKELAASRNGNGNGFPPSGGKDKKDGQMPAVPGANQTD</sequence>
<protein>
    <submittedName>
        <fullName evidence="1">Mechanosensitive ion channel protein 2, chloroplastic-like</fullName>
    </submittedName>
</protein>
<comment type="caution">
    <text evidence="1">The sequence shown here is derived from an EMBL/GenBank/DDBJ whole genome shotgun (WGS) entry which is preliminary data.</text>
</comment>
<accession>A0ACC1WR82</accession>